<keyword evidence="4" id="KW-1185">Reference proteome</keyword>
<feature type="region of interest" description="Disordered" evidence="1">
    <location>
        <begin position="463"/>
        <end position="483"/>
    </location>
</feature>
<feature type="compositionally biased region" description="Polar residues" evidence="1">
    <location>
        <begin position="156"/>
        <end position="169"/>
    </location>
</feature>
<comment type="caution">
    <text evidence="3">The sequence shown here is derived from an EMBL/GenBank/DDBJ whole genome shotgun (WGS) entry which is preliminary data.</text>
</comment>
<feature type="compositionally biased region" description="Polar residues" evidence="1">
    <location>
        <begin position="277"/>
        <end position="287"/>
    </location>
</feature>
<dbReference type="InterPro" id="IPR051176">
    <property type="entry name" value="Cent_Immune-Sig_Mod"/>
</dbReference>
<dbReference type="PANTHER" id="PTHR15715:SF37">
    <property type="entry name" value="LD47843P"/>
    <property type="match status" value="1"/>
</dbReference>
<protein>
    <recommendedName>
        <fullName evidence="2">FHA domain-containing protein</fullName>
    </recommendedName>
</protein>
<dbReference type="SMART" id="SM00240">
    <property type="entry name" value="FHA"/>
    <property type="match status" value="1"/>
</dbReference>
<feature type="compositionally biased region" description="Pro residues" evidence="1">
    <location>
        <begin position="367"/>
        <end position="377"/>
    </location>
</feature>
<feature type="region of interest" description="Disordered" evidence="1">
    <location>
        <begin position="341"/>
        <end position="382"/>
    </location>
</feature>
<dbReference type="Proteomes" id="UP001642482">
    <property type="component" value="Unassembled WGS sequence"/>
</dbReference>
<evidence type="ECO:0000313" key="4">
    <source>
        <dbReference type="Proteomes" id="UP001642482"/>
    </source>
</evidence>
<dbReference type="InterPro" id="IPR008984">
    <property type="entry name" value="SMAD_FHA_dom_sf"/>
</dbReference>
<feature type="compositionally biased region" description="Acidic residues" evidence="1">
    <location>
        <begin position="209"/>
        <end position="270"/>
    </location>
</feature>
<name>A0ABP0C3U5_9PEZI</name>
<dbReference type="Gene3D" id="2.60.200.20">
    <property type="match status" value="1"/>
</dbReference>
<evidence type="ECO:0000256" key="1">
    <source>
        <dbReference type="SAM" id="MobiDB-lite"/>
    </source>
</evidence>
<proteinExistence type="predicted"/>
<organism evidence="3 4">
    <name type="scientific">Sporothrix eucalyptigena</name>
    <dbReference type="NCBI Taxonomy" id="1812306"/>
    <lineage>
        <taxon>Eukaryota</taxon>
        <taxon>Fungi</taxon>
        <taxon>Dikarya</taxon>
        <taxon>Ascomycota</taxon>
        <taxon>Pezizomycotina</taxon>
        <taxon>Sordariomycetes</taxon>
        <taxon>Sordariomycetidae</taxon>
        <taxon>Ophiostomatales</taxon>
        <taxon>Ophiostomataceae</taxon>
        <taxon>Sporothrix</taxon>
    </lineage>
</organism>
<dbReference type="EMBL" id="CAWUHD010000063">
    <property type="protein sequence ID" value="CAK7225974.1"/>
    <property type="molecule type" value="Genomic_DNA"/>
</dbReference>
<gene>
    <name evidence="3" type="ORF">SEUCBS140593_006084</name>
</gene>
<sequence>MPTGTPAAEDQLVRHIRLTAEKPKVNVGRASKTVSKGLVPAVDNAYFDSPVVSRAHAEIAANFEDGTVSLTDMGSLHGTSVNDKPLEKGVSTILGKDDIVSFGIHVSRGLDVFYPMACKVVFTRSSATHTERARSYCAPDSEDGLSDGSDCDCSSVHSQSNPKPSTAQNLEAIDDDESSDVNAAGDMTMGRVPDTASDYGEVDSIHDNEELDLSDSEIEEDDGMNMDEEDDELEDEDENEEIDYEDEEDEAEEEEDDEDDGEDAEGDFLDQELRGFNSFSVPVTSSLRPAKEATPSGGDPLPVNGLWTPPSVSAEDLVTFAACAGDDLAHTEKTTEGSGICDAGEMLVDPTPRSTTTKFDISSILNPSPPTSSPPKAPSDDEALPALCVLDTQEVLDATASWGVYEDPTSLGSKRLGDVPQMTSALADTQNGIFLSPIVADIASRVGSNDERSGTFVQYSVEAVGSSQPAKSDNEPADDEDENAAVTSVATYLKFKKQKEIRKRKAEEMLADAAASPLVEKDANTVATTDAVSAEEPASKRQATLAAVAAKKNSKGRVWAAAEKIGIAALGGAVVLGSLIYTAPSF</sequence>
<dbReference type="InterPro" id="IPR000253">
    <property type="entry name" value="FHA_dom"/>
</dbReference>
<dbReference type="PROSITE" id="PS50006">
    <property type="entry name" value="FHA_DOMAIN"/>
    <property type="match status" value="1"/>
</dbReference>
<dbReference type="Pfam" id="PF00498">
    <property type="entry name" value="FHA"/>
    <property type="match status" value="1"/>
</dbReference>
<reference evidence="3 4" key="1">
    <citation type="submission" date="2024-01" db="EMBL/GenBank/DDBJ databases">
        <authorList>
            <person name="Allen C."/>
            <person name="Tagirdzhanova G."/>
        </authorList>
    </citation>
    <scope>NUCLEOTIDE SEQUENCE [LARGE SCALE GENOMIC DNA]</scope>
</reference>
<evidence type="ECO:0000313" key="3">
    <source>
        <dbReference type="EMBL" id="CAK7225974.1"/>
    </source>
</evidence>
<feature type="domain" description="FHA" evidence="2">
    <location>
        <begin position="25"/>
        <end position="86"/>
    </location>
</feature>
<accession>A0ABP0C3U5</accession>
<dbReference type="PANTHER" id="PTHR15715">
    <property type="entry name" value="CENTROSOMAL PROTEIN OF 170 KDA"/>
    <property type="match status" value="1"/>
</dbReference>
<feature type="compositionally biased region" description="Low complexity" evidence="1">
    <location>
        <begin position="146"/>
        <end position="155"/>
    </location>
</feature>
<feature type="region of interest" description="Disordered" evidence="1">
    <location>
        <begin position="131"/>
        <end position="308"/>
    </location>
</feature>
<dbReference type="SUPFAM" id="SSF49879">
    <property type="entry name" value="SMAD/FHA domain"/>
    <property type="match status" value="1"/>
</dbReference>
<evidence type="ECO:0000259" key="2">
    <source>
        <dbReference type="PROSITE" id="PS50006"/>
    </source>
</evidence>